<dbReference type="PANTHER" id="PTHR48079">
    <property type="entry name" value="PROTEIN YEEZ"/>
    <property type="match status" value="1"/>
</dbReference>
<dbReference type="Pfam" id="PF01370">
    <property type="entry name" value="Epimerase"/>
    <property type="match status" value="1"/>
</dbReference>
<dbReference type="AlphaFoldDB" id="Q0C1U1"/>
<dbReference type="HOGENOM" id="CLU_007383_6_1_5"/>
<dbReference type="PANTHER" id="PTHR48079:SF6">
    <property type="entry name" value="NAD(P)-BINDING DOMAIN-CONTAINING PROTEIN-RELATED"/>
    <property type="match status" value="1"/>
</dbReference>
<evidence type="ECO:0000256" key="1">
    <source>
        <dbReference type="SAM" id="MobiDB-lite"/>
    </source>
</evidence>
<name>Q0C1U1_HYPNA</name>
<accession>Q0C1U1</accession>
<dbReference type="InterPro" id="IPR001509">
    <property type="entry name" value="Epimerase_deHydtase"/>
</dbReference>
<dbReference type="RefSeq" id="WP_011646602.1">
    <property type="nucleotide sequence ID" value="NC_008358.1"/>
</dbReference>
<gene>
    <name evidence="3" type="ordered locus">HNE_1592</name>
</gene>
<dbReference type="GO" id="GO:0005737">
    <property type="term" value="C:cytoplasm"/>
    <property type="evidence" value="ECO:0007669"/>
    <property type="project" value="TreeGrafter"/>
</dbReference>
<keyword evidence="4" id="KW-1185">Reference proteome</keyword>
<dbReference type="SUPFAM" id="SSF51735">
    <property type="entry name" value="NAD(P)-binding Rossmann-fold domains"/>
    <property type="match status" value="1"/>
</dbReference>
<dbReference type="Proteomes" id="UP000001959">
    <property type="component" value="Chromosome"/>
</dbReference>
<feature type="compositionally biased region" description="Basic and acidic residues" evidence="1">
    <location>
        <begin position="311"/>
        <end position="330"/>
    </location>
</feature>
<sequence length="330" mass="35195">MVDRPLIALTGATGFVGRQLLRDRTQNSVPVRALARMQPHRKLTDGNGIEWISGDLSSDAALSSLVSNADIVIHLAGATKARNASVFREVNALRTAELVRRAQAAGVQHFVHVSSLTASRPDISAYAKSKAESEILAAENAGSMALTIVRAPAILGPGDDATRSLFSALARGILPVPGGAAGAFRFSVIDVLDTARFLMTLANSRTGGIRTLSPASHLNLGWSDIAQSAERVTAKRMHRIVFPAALMKMAGHGADLAVKLGATPQVFSRGKVDELLSGDWIGDTQVPNPIPLDETLERCLAPFLRSARGLGEQERSEQTDDLKNRSNRDL</sequence>
<evidence type="ECO:0000313" key="4">
    <source>
        <dbReference type="Proteomes" id="UP000001959"/>
    </source>
</evidence>
<evidence type="ECO:0000313" key="3">
    <source>
        <dbReference type="EMBL" id="ABI75976.1"/>
    </source>
</evidence>
<dbReference type="GO" id="GO:0004029">
    <property type="term" value="F:aldehyde dehydrogenase (NAD+) activity"/>
    <property type="evidence" value="ECO:0007669"/>
    <property type="project" value="TreeGrafter"/>
</dbReference>
<dbReference type="InterPro" id="IPR036291">
    <property type="entry name" value="NAD(P)-bd_dom_sf"/>
</dbReference>
<reference evidence="3 4" key="1">
    <citation type="journal article" date="2006" name="J. Bacteriol.">
        <title>Comparative genomic evidence for a close relationship between the dimorphic prosthecate bacteria Hyphomonas neptunium and Caulobacter crescentus.</title>
        <authorList>
            <person name="Badger J.H."/>
            <person name="Hoover T.R."/>
            <person name="Brun Y.V."/>
            <person name="Weiner R.M."/>
            <person name="Laub M.T."/>
            <person name="Alexandre G."/>
            <person name="Mrazek J."/>
            <person name="Ren Q."/>
            <person name="Paulsen I.T."/>
            <person name="Nelson K.E."/>
            <person name="Khouri H.M."/>
            <person name="Radune D."/>
            <person name="Sosa J."/>
            <person name="Dodson R.J."/>
            <person name="Sullivan S.A."/>
            <person name="Rosovitz M.J."/>
            <person name="Madupu R."/>
            <person name="Brinkac L.M."/>
            <person name="Durkin A.S."/>
            <person name="Daugherty S.C."/>
            <person name="Kothari S.P."/>
            <person name="Giglio M.G."/>
            <person name="Zhou L."/>
            <person name="Haft D.H."/>
            <person name="Selengut J.D."/>
            <person name="Davidsen T.M."/>
            <person name="Yang Q."/>
            <person name="Zafar N."/>
            <person name="Ward N.L."/>
        </authorList>
    </citation>
    <scope>NUCLEOTIDE SEQUENCE [LARGE SCALE GENOMIC DNA]</scope>
    <source>
        <strain evidence="3 4">ATCC 15444</strain>
    </source>
</reference>
<dbReference type="eggNOG" id="COG0451">
    <property type="taxonomic scope" value="Bacteria"/>
</dbReference>
<protein>
    <submittedName>
        <fullName evidence="3">Putative UDP-glucose 4-epimerase</fullName>
    </submittedName>
</protein>
<feature type="domain" description="NAD-dependent epimerase/dehydratase" evidence="2">
    <location>
        <begin position="7"/>
        <end position="203"/>
    </location>
</feature>
<dbReference type="Gene3D" id="3.40.50.720">
    <property type="entry name" value="NAD(P)-binding Rossmann-like Domain"/>
    <property type="match status" value="1"/>
</dbReference>
<proteinExistence type="predicted"/>
<dbReference type="STRING" id="228405.HNE_1592"/>
<feature type="region of interest" description="Disordered" evidence="1">
    <location>
        <begin position="310"/>
        <end position="330"/>
    </location>
</feature>
<dbReference type="EMBL" id="CP000158">
    <property type="protein sequence ID" value="ABI75976.1"/>
    <property type="molecule type" value="Genomic_DNA"/>
</dbReference>
<organism evidence="3 4">
    <name type="scientific">Hyphomonas neptunium (strain ATCC 15444)</name>
    <dbReference type="NCBI Taxonomy" id="228405"/>
    <lineage>
        <taxon>Bacteria</taxon>
        <taxon>Pseudomonadati</taxon>
        <taxon>Pseudomonadota</taxon>
        <taxon>Alphaproteobacteria</taxon>
        <taxon>Hyphomonadales</taxon>
        <taxon>Hyphomonadaceae</taxon>
        <taxon>Hyphomonas</taxon>
    </lineage>
</organism>
<evidence type="ECO:0000259" key="2">
    <source>
        <dbReference type="Pfam" id="PF01370"/>
    </source>
</evidence>
<dbReference type="InterPro" id="IPR051783">
    <property type="entry name" value="NAD(P)-dependent_oxidoreduct"/>
</dbReference>
<dbReference type="KEGG" id="hne:HNE_1592"/>